<proteinExistence type="predicted"/>
<organism evidence="2 3">
    <name type="scientific">Muraenolepis orangiensis</name>
    <name type="common">Patagonian moray cod</name>
    <dbReference type="NCBI Taxonomy" id="630683"/>
    <lineage>
        <taxon>Eukaryota</taxon>
        <taxon>Metazoa</taxon>
        <taxon>Chordata</taxon>
        <taxon>Craniata</taxon>
        <taxon>Vertebrata</taxon>
        <taxon>Euteleostomi</taxon>
        <taxon>Actinopterygii</taxon>
        <taxon>Neopterygii</taxon>
        <taxon>Teleostei</taxon>
        <taxon>Neoteleostei</taxon>
        <taxon>Acanthomorphata</taxon>
        <taxon>Zeiogadaria</taxon>
        <taxon>Gadariae</taxon>
        <taxon>Gadiformes</taxon>
        <taxon>Muraenolepidoidei</taxon>
        <taxon>Muraenolepididae</taxon>
        <taxon>Muraenolepis</taxon>
    </lineage>
</organism>
<sequence length="81" mass="8598">MGIEPGALPTSQRHRGSNPVHYPPPNAIGDRTRCTTHLPTPSGIEPGALPTSQSPRGSNPVHYPPPNANGRTCRRISLNGQ</sequence>
<evidence type="ECO:0000313" key="2">
    <source>
        <dbReference type="EMBL" id="KAJ3608815.1"/>
    </source>
</evidence>
<evidence type="ECO:0000313" key="3">
    <source>
        <dbReference type="Proteomes" id="UP001148018"/>
    </source>
</evidence>
<dbReference type="AlphaFoldDB" id="A0A9Q0ISN9"/>
<reference evidence="2" key="1">
    <citation type="submission" date="2022-07" db="EMBL/GenBank/DDBJ databases">
        <title>Chromosome-level genome of Muraenolepis orangiensis.</title>
        <authorList>
            <person name="Kim J."/>
        </authorList>
    </citation>
    <scope>NUCLEOTIDE SEQUENCE</scope>
    <source>
        <strain evidence="2">KU_S4_2022</strain>
        <tissue evidence="2">Muscle</tissue>
    </source>
</reference>
<evidence type="ECO:0000256" key="1">
    <source>
        <dbReference type="SAM" id="MobiDB-lite"/>
    </source>
</evidence>
<feature type="region of interest" description="Disordered" evidence="1">
    <location>
        <begin position="1"/>
        <end position="81"/>
    </location>
</feature>
<gene>
    <name evidence="2" type="ORF">NHX12_023345</name>
</gene>
<accession>A0A9Q0ISN9</accession>
<protein>
    <submittedName>
        <fullName evidence="2">Uncharacterized protein</fullName>
    </submittedName>
</protein>
<dbReference type="Proteomes" id="UP001148018">
    <property type="component" value="Unassembled WGS sequence"/>
</dbReference>
<name>A0A9Q0ISN9_9TELE</name>
<dbReference type="EMBL" id="JANIIK010000039">
    <property type="protein sequence ID" value="KAJ3608815.1"/>
    <property type="molecule type" value="Genomic_DNA"/>
</dbReference>
<comment type="caution">
    <text evidence="2">The sequence shown here is derived from an EMBL/GenBank/DDBJ whole genome shotgun (WGS) entry which is preliminary data.</text>
</comment>
<keyword evidence="3" id="KW-1185">Reference proteome</keyword>